<reference evidence="1" key="2">
    <citation type="submission" date="2018-07" db="EMBL/GenBank/DDBJ databases">
        <authorList>
            <person name="Mckenzie S.K."/>
            <person name="Kronauer D.J.C."/>
        </authorList>
    </citation>
    <scope>NUCLEOTIDE SEQUENCE</scope>
    <source>
        <strain evidence="1">Clonal line C1</strain>
    </source>
</reference>
<dbReference type="OrthoDB" id="7554758at2759"/>
<reference evidence="1" key="1">
    <citation type="journal article" date="2018" name="Genome Res.">
        <title>The genomic architecture and molecular evolution of ant odorant receptors.</title>
        <authorList>
            <person name="McKenzie S.K."/>
            <person name="Kronauer D.J.C."/>
        </authorList>
    </citation>
    <scope>NUCLEOTIDE SEQUENCE [LARGE SCALE GENOMIC DNA]</scope>
    <source>
        <strain evidence="1">Clonal line C1</strain>
    </source>
</reference>
<evidence type="ECO:0000313" key="1">
    <source>
        <dbReference type="EMBL" id="RLU26974.1"/>
    </source>
</evidence>
<proteinExistence type="predicted"/>
<organism evidence="1">
    <name type="scientific">Ooceraea biroi</name>
    <name type="common">Clonal raider ant</name>
    <name type="synonym">Cerapachys biroi</name>
    <dbReference type="NCBI Taxonomy" id="2015173"/>
    <lineage>
        <taxon>Eukaryota</taxon>
        <taxon>Metazoa</taxon>
        <taxon>Ecdysozoa</taxon>
        <taxon>Arthropoda</taxon>
        <taxon>Hexapoda</taxon>
        <taxon>Insecta</taxon>
        <taxon>Pterygota</taxon>
        <taxon>Neoptera</taxon>
        <taxon>Endopterygota</taxon>
        <taxon>Hymenoptera</taxon>
        <taxon>Apocrita</taxon>
        <taxon>Aculeata</taxon>
        <taxon>Formicoidea</taxon>
        <taxon>Formicidae</taxon>
        <taxon>Dorylinae</taxon>
        <taxon>Ooceraea</taxon>
    </lineage>
</organism>
<dbReference type="EMBL" id="QOIP01000001">
    <property type="protein sequence ID" value="RLU26974.1"/>
    <property type="molecule type" value="Genomic_DNA"/>
</dbReference>
<name>A0A3L8E2P2_OOCBI</name>
<accession>A0A3L8E2P2</accession>
<gene>
    <name evidence="1" type="ORF">DMN91_000773</name>
</gene>
<dbReference type="Proteomes" id="UP000279307">
    <property type="component" value="Chromosome 1"/>
</dbReference>
<comment type="caution">
    <text evidence="1">The sequence shown here is derived from an EMBL/GenBank/DDBJ whole genome shotgun (WGS) entry which is preliminary data.</text>
</comment>
<dbReference type="InterPro" id="IPR022083">
    <property type="entry name" value="KBP"/>
</dbReference>
<sequence length="533" mass="61845">MYKYMENCRQNLASELRNSGNPDAKPLDMQGIDITDTFQEVLVASHEVIAQKKKLREVTNSSVTIIEEKLSVLFKKVKGKTDSTETSFNDIIRLATSYCNMGIVYKDVTSKNKLVVARSHLKKCLELLSGKEMDPRAILLIMRAVVQLEHVFRQLNVAEKSCSFSHKAIGFYLEYTSQGSEFPAPIVSRLSVSLDIEELRSNTMLSLVMLYSELLPHIKECERDKWDPETLVKPIHNFFMNQWSDALTSPIEACAWAYATIDFSNYFTRHFRFPDALNYLAAIKYILDAYEDYTCKYFSAIMSFGDFLLLEGHYLTVWGLYYKNLLFFSKYNFSYSKYVKGRRANKSKSKPSIGSVSSTTLLFTNLEEHVKDIVSAIPVHISKLDDALTIYDYCVKYYNMAKNYFVAKDYESQFVIISSNEIDAGKYLTAYFVADKDTQLQHYKQRIRILTDMKNLITSEQLNSYTMFFIQYNFELIRIYGIVLDMVLKDAEVTEKRFEDIDTEVRTYVKNSVEYIKMYVEMLDKLVLLGKKE</sequence>
<protein>
    <submittedName>
        <fullName evidence="1">Uncharacterized protein</fullName>
    </submittedName>
</protein>
<dbReference type="Pfam" id="PF12309">
    <property type="entry name" value="KBP_C"/>
    <property type="match status" value="1"/>
</dbReference>
<dbReference type="AlphaFoldDB" id="A0A3L8E2P2"/>